<evidence type="ECO:0000313" key="2">
    <source>
        <dbReference type="Proteomes" id="UP000663842"/>
    </source>
</evidence>
<name>A0A819T568_9BILA</name>
<dbReference type="Proteomes" id="UP000663842">
    <property type="component" value="Unassembled WGS sequence"/>
</dbReference>
<evidence type="ECO:0000313" key="1">
    <source>
        <dbReference type="EMBL" id="CAF4069514.1"/>
    </source>
</evidence>
<sequence length="254" mass="30001">MIFLEELTLRLNVCDRLTFIDAAQLNNEVLIHLPRLQTLTFNIVTFIKAFNGTSRTPINNIQHTFYNGKNHQLVYYVDFYSRGKAQSHIYSIPYVLNDLLNISRNFPGGLFSCVRDISLMDIEFPFEHDFFLKISRCFPLLTHLFVFNIVPQQHKRTSQLNATDQISSIVEFPHLTNLRISSRCIDYMEQFLIDTNTRLPHLVELNSHHEHLVIVTDYFTRDATRRNCVNVEHLIFNRLLVHSRDFYLYFPNCK</sequence>
<comment type="caution">
    <text evidence="1">The sequence shown here is derived from an EMBL/GenBank/DDBJ whole genome shotgun (WGS) entry which is preliminary data.</text>
</comment>
<dbReference type="EMBL" id="CAJOBF010003022">
    <property type="protein sequence ID" value="CAF4069514.1"/>
    <property type="molecule type" value="Genomic_DNA"/>
</dbReference>
<protein>
    <submittedName>
        <fullName evidence="1">Uncharacterized protein</fullName>
    </submittedName>
</protein>
<gene>
    <name evidence="1" type="ORF">UXM345_LOCUS20349</name>
</gene>
<dbReference type="AlphaFoldDB" id="A0A819T568"/>
<proteinExistence type="predicted"/>
<organism evidence="1 2">
    <name type="scientific">Rotaria magnacalcarata</name>
    <dbReference type="NCBI Taxonomy" id="392030"/>
    <lineage>
        <taxon>Eukaryota</taxon>
        <taxon>Metazoa</taxon>
        <taxon>Spiralia</taxon>
        <taxon>Gnathifera</taxon>
        <taxon>Rotifera</taxon>
        <taxon>Eurotatoria</taxon>
        <taxon>Bdelloidea</taxon>
        <taxon>Philodinida</taxon>
        <taxon>Philodinidae</taxon>
        <taxon>Rotaria</taxon>
    </lineage>
</organism>
<reference evidence="1" key="1">
    <citation type="submission" date="2021-02" db="EMBL/GenBank/DDBJ databases">
        <authorList>
            <person name="Nowell W R."/>
        </authorList>
    </citation>
    <scope>NUCLEOTIDE SEQUENCE</scope>
</reference>
<accession>A0A819T568</accession>